<dbReference type="AlphaFoldDB" id="A0A8K0XKP6"/>
<dbReference type="GO" id="GO:0035556">
    <property type="term" value="P:intracellular signal transduction"/>
    <property type="evidence" value="ECO:0007669"/>
    <property type="project" value="TreeGrafter"/>
</dbReference>
<dbReference type="OrthoDB" id="541276at2759"/>
<evidence type="ECO:0000313" key="7">
    <source>
        <dbReference type="EMBL" id="KAH8083322.1"/>
    </source>
</evidence>
<reference evidence="7" key="1">
    <citation type="journal article" date="2021" name="New Phytol.">
        <title>Evolutionary innovations through gain and loss of genes in the ectomycorrhizal Boletales.</title>
        <authorList>
            <person name="Wu G."/>
            <person name="Miyauchi S."/>
            <person name="Morin E."/>
            <person name="Kuo A."/>
            <person name="Drula E."/>
            <person name="Varga T."/>
            <person name="Kohler A."/>
            <person name="Feng B."/>
            <person name="Cao Y."/>
            <person name="Lipzen A."/>
            <person name="Daum C."/>
            <person name="Hundley H."/>
            <person name="Pangilinan J."/>
            <person name="Johnson J."/>
            <person name="Barry K."/>
            <person name="LaButti K."/>
            <person name="Ng V."/>
            <person name="Ahrendt S."/>
            <person name="Min B."/>
            <person name="Choi I.G."/>
            <person name="Park H."/>
            <person name="Plett J.M."/>
            <person name="Magnuson J."/>
            <person name="Spatafora J.W."/>
            <person name="Nagy L.G."/>
            <person name="Henrissat B."/>
            <person name="Grigoriev I.V."/>
            <person name="Yang Z.L."/>
            <person name="Xu J."/>
            <person name="Martin F.M."/>
        </authorList>
    </citation>
    <scope>NUCLEOTIDE SEQUENCE</scope>
    <source>
        <strain evidence="7">KKN 215</strain>
    </source>
</reference>
<dbReference type="PANTHER" id="PTHR24346:SF110">
    <property type="entry name" value="NON-SPECIFIC SERINE_THREONINE PROTEIN KINASE"/>
    <property type="match status" value="1"/>
</dbReference>
<organism evidence="7 8">
    <name type="scientific">Cristinia sonorae</name>
    <dbReference type="NCBI Taxonomy" id="1940300"/>
    <lineage>
        <taxon>Eukaryota</taxon>
        <taxon>Fungi</taxon>
        <taxon>Dikarya</taxon>
        <taxon>Basidiomycota</taxon>
        <taxon>Agaricomycotina</taxon>
        <taxon>Agaricomycetes</taxon>
        <taxon>Agaricomycetidae</taxon>
        <taxon>Agaricales</taxon>
        <taxon>Pleurotineae</taxon>
        <taxon>Stephanosporaceae</taxon>
        <taxon>Cristinia</taxon>
    </lineage>
</organism>
<comment type="caution">
    <text evidence="7">The sequence shown here is derived from an EMBL/GenBank/DDBJ whole genome shotgun (WGS) entry which is preliminary data.</text>
</comment>
<evidence type="ECO:0000256" key="5">
    <source>
        <dbReference type="SAM" id="MobiDB-lite"/>
    </source>
</evidence>
<evidence type="ECO:0000259" key="6">
    <source>
        <dbReference type="PROSITE" id="PS50011"/>
    </source>
</evidence>
<dbReference type="PROSITE" id="PS50011">
    <property type="entry name" value="PROTEIN_KINASE_DOM"/>
    <property type="match status" value="1"/>
</dbReference>
<dbReference type="InterPro" id="IPR011009">
    <property type="entry name" value="Kinase-like_dom_sf"/>
</dbReference>
<comment type="similarity">
    <text evidence="4">Belongs to the protein kinase superfamily.</text>
</comment>
<dbReference type="GO" id="GO:0004674">
    <property type="term" value="F:protein serine/threonine kinase activity"/>
    <property type="evidence" value="ECO:0007669"/>
    <property type="project" value="UniProtKB-KW"/>
</dbReference>
<evidence type="ECO:0000256" key="1">
    <source>
        <dbReference type="ARBA" id="ARBA00022741"/>
    </source>
</evidence>
<dbReference type="InterPro" id="IPR008271">
    <property type="entry name" value="Ser/Thr_kinase_AS"/>
</dbReference>
<keyword evidence="1 3" id="KW-0547">Nucleotide-binding</keyword>
<dbReference type="Pfam" id="PF00069">
    <property type="entry name" value="Pkinase"/>
    <property type="match status" value="1"/>
</dbReference>
<proteinExistence type="inferred from homology"/>
<keyword evidence="7" id="KW-0808">Transferase</keyword>
<evidence type="ECO:0000256" key="3">
    <source>
        <dbReference type="PROSITE-ProRule" id="PRU10141"/>
    </source>
</evidence>
<dbReference type="PROSITE" id="PS00107">
    <property type="entry name" value="PROTEIN_KINASE_ATP"/>
    <property type="match status" value="1"/>
</dbReference>
<dbReference type="Proteomes" id="UP000813824">
    <property type="component" value="Unassembled WGS sequence"/>
</dbReference>
<name>A0A8K0XKP6_9AGAR</name>
<dbReference type="SUPFAM" id="SSF56112">
    <property type="entry name" value="Protein kinase-like (PK-like)"/>
    <property type="match status" value="1"/>
</dbReference>
<keyword evidence="7" id="KW-0418">Kinase</keyword>
<feature type="compositionally biased region" description="Polar residues" evidence="5">
    <location>
        <begin position="332"/>
        <end position="344"/>
    </location>
</feature>
<evidence type="ECO:0000256" key="2">
    <source>
        <dbReference type="ARBA" id="ARBA00022840"/>
    </source>
</evidence>
<accession>A0A8K0XKP6</accession>
<evidence type="ECO:0000313" key="8">
    <source>
        <dbReference type="Proteomes" id="UP000813824"/>
    </source>
</evidence>
<evidence type="ECO:0000256" key="4">
    <source>
        <dbReference type="RuleBase" id="RU000304"/>
    </source>
</evidence>
<feature type="region of interest" description="Disordered" evidence="5">
    <location>
        <begin position="314"/>
        <end position="379"/>
    </location>
</feature>
<dbReference type="GO" id="GO:0005524">
    <property type="term" value="F:ATP binding"/>
    <property type="evidence" value="ECO:0007669"/>
    <property type="project" value="UniProtKB-UniRule"/>
</dbReference>
<keyword evidence="4 7" id="KW-0723">Serine/threonine-protein kinase</keyword>
<keyword evidence="8" id="KW-1185">Reference proteome</keyword>
<feature type="domain" description="Protein kinase" evidence="6">
    <location>
        <begin position="22"/>
        <end position="290"/>
    </location>
</feature>
<sequence length="426" mass="47451">MPGRVASAVPDFTGRVVADGRYQFLRLLGTGAYGAVYQALDHTAQDSTTCLRAIKIIHTDSLREGEVSNLQREVAIHRIMSSDPNIVRFHHTFQDEEFFFIVLDFVAGGDLFTRICGSNMYFLDDDRIKQDFVQILDAVQSCHRKRIFHRDLKPENILCGENGKIYLADFGLATTRSTSTTFGCGSPAYMSPECIGVECDNEPYSSKANDVWGLGVILVNMIAARNPWSRAITDDDCFHDFIVDENFLLEMLPISKSANNLLKRIFQLEAIGRISIRDLREEILELDTFFMSEVEVKLAPKNVRIVWDELSNPRKSSSVRSHPRSTPRDDTPATSPITSPNATPRVSVVEPLPLGPGPLLRANTTSDSDESSEGPMTPERVATATVEIPEEQDLADITLLHEALASKLTFSPRPLRVINDSEIGSF</sequence>
<dbReference type="PROSITE" id="PS00108">
    <property type="entry name" value="PROTEIN_KINASE_ST"/>
    <property type="match status" value="1"/>
</dbReference>
<feature type="binding site" evidence="3">
    <location>
        <position position="55"/>
    </location>
    <ligand>
        <name>ATP</name>
        <dbReference type="ChEBI" id="CHEBI:30616"/>
    </ligand>
</feature>
<dbReference type="SMART" id="SM00220">
    <property type="entry name" value="S_TKc"/>
    <property type="match status" value="1"/>
</dbReference>
<dbReference type="InterPro" id="IPR000719">
    <property type="entry name" value="Prot_kinase_dom"/>
</dbReference>
<dbReference type="EMBL" id="JAEVFJ010000048">
    <property type="protein sequence ID" value="KAH8083322.1"/>
    <property type="molecule type" value="Genomic_DNA"/>
</dbReference>
<keyword evidence="2 3" id="KW-0067">ATP-binding</keyword>
<dbReference type="GO" id="GO:0005737">
    <property type="term" value="C:cytoplasm"/>
    <property type="evidence" value="ECO:0007669"/>
    <property type="project" value="TreeGrafter"/>
</dbReference>
<protein>
    <submittedName>
        <fullName evidence="7">Serine/threonine protein kinase, negative regulator of sexual conjugation and meiosis</fullName>
    </submittedName>
</protein>
<dbReference type="InterPro" id="IPR017441">
    <property type="entry name" value="Protein_kinase_ATP_BS"/>
</dbReference>
<dbReference type="PANTHER" id="PTHR24346">
    <property type="entry name" value="MAP/MICROTUBULE AFFINITY-REGULATING KINASE"/>
    <property type="match status" value="1"/>
</dbReference>
<dbReference type="Gene3D" id="1.10.510.10">
    <property type="entry name" value="Transferase(Phosphotransferase) domain 1"/>
    <property type="match status" value="1"/>
</dbReference>
<gene>
    <name evidence="7" type="ORF">BXZ70DRAFT_579585</name>
</gene>